<reference evidence="2 3" key="1">
    <citation type="submission" date="2018-03" db="EMBL/GenBank/DDBJ databases">
        <authorList>
            <person name="Fogelqvist J."/>
        </authorList>
    </citation>
    <scope>NUCLEOTIDE SEQUENCE [LARGE SCALE GENOMIC DNA]</scope>
</reference>
<accession>A0A3P3YL05</accession>
<sequence>MDDGGGVGAAEALRQRIWADKRRQVVARLAAQGIHVDEDDPLLAMPDHDDDDDDVSPRPDPAPGADPAAPMRPPPVAVVTRSIASLGLDPDAEARHRRQMQRDMQVALQQQIEQKRMQNQRHRRGGDATATPAARSPSLRSLAAGLSPDPDEQRQRRRQMQEDLQTALQGQIHQRHPGRRPEPDAGWTATSLLLGQHPTSPGDVRQRQRQYAEELDQQIRSSSSSRSSGCRPRPVVTTPDADAPTTSLPLGRHQESPVDARQRQRQYAEFLAQQMKERAERQQATRQAEEEFLMRHLAQASEPAATSPARSASSPPPPPANGPRRRGGGGEPVRDDEGAQRTTPQEARRLHGRELARQIEEKRARDAERAAREQQQEVADRQRVLRELGQINSNNGQQQQQQQEQQQPREVDSRAESVQRTPSVLPRSVSPAARGDAAGVVDWQETEESVLGPLQSLRESMTRNSAEFQHRIAKEHERITALSRTSQSPSIGKQRSLWLPVPDELASATSRFVPFTATSTGAAPAPPRPLSDADTLDQFLNEDRSRAEGVQPVVTTPRATTRSKWGQVVAPASMCEPGRRPLTPSEALLRHRPASRDGRPAPDNDDDALDLHLRSNPSYTIQ</sequence>
<organism evidence="2 3">
    <name type="scientific">Plasmodiophora brassicae</name>
    <name type="common">Clubroot disease agent</name>
    <dbReference type="NCBI Taxonomy" id="37360"/>
    <lineage>
        <taxon>Eukaryota</taxon>
        <taxon>Sar</taxon>
        <taxon>Rhizaria</taxon>
        <taxon>Endomyxa</taxon>
        <taxon>Phytomyxea</taxon>
        <taxon>Plasmodiophorida</taxon>
        <taxon>Plasmodiophoridae</taxon>
        <taxon>Plasmodiophora</taxon>
    </lineage>
</organism>
<feature type="compositionally biased region" description="Polar residues" evidence="1">
    <location>
        <begin position="553"/>
        <end position="564"/>
    </location>
</feature>
<geneLocation type="mitochondrion" evidence="2"/>
<feature type="region of interest" description="Disordered" evidence="1">
    <location>
        <begin position="543"/>
        <end position="622"/>
    </location>
</feature>
<feature type="compositionally biased region" description="Polar residues" evidence="1">
    <location>
        <begin position="188"/>
        <end position="199"/>
    </location>
</feature>
<protein>
    <submittedName>
        <fullName evidence="2">Uncharacterized protein</fullName>
    </submittedName>
</protein>
<feature type="compositionally biased region" description="Low complexity" evidence="1">
    <location>
        <begin position="132"/>
        <end position="148"/>
    </location>
</feature>
<gene>
    <name evidence="2" type="ORF">PLBR_LOCUS8098</name>
</gene>
<dbReference type="AlphaFoldDB" id="A0A3P3YL05"/>
<feature type="compositionally biased region" description="Pro residues" evidence="1">
    <location>
        <begin position="58"/>
        <end position="76"/>
    </location>
</feature>
<feature type="compositionally biased region" description="Basic and acidic residues" evidence="1">
    <location>
        <begin position="275"/>
        <end position="294"/>
    </location>
</feature>
<evidence type="ECO:0000313" key="3">
    <source>
        <dbReference type="Proteomes" id="UP000290189"/>
    </source>
</evidence>
<feature type="compositionally biased region" description="Basic and acidic residues" evidence="1">
    <location>
        <begin position="346"/>
        <end position="386"/>
    </location>
</feature>
<feature type="compositionally biased region" description="Low complexity" evidence="1">
    <location>
        <begin position="301"/>
        <end position="313"/>
    </location>
</feature>
<feature type="compositionally biased region" description="Basic and acidic residues" evidence="1">
    <location>
        <begin position="252"/>
        <end position="262"/>
    </location>
</feature>
<name>A0A3P3YL05_PLABS</name>
<feature type="compositionally biased region" description="Basic and acidic residues" evidence="1">
    <location>
        <begin position="407"/>
        <end position="417"/>
    </location>
</feature>
<proteinExistence type="predicted"/>
<dbReference type="Proteomes" id="UP000290189">
    <property type="component" value="Unassembled WGS sequence"/>
</dbReference>
<dbReference type="EMBL" id="OVEO01000015">
    <property type="protein sequence ID" value="SPR00883.1"/>
    <property type="molecule type" value="Genomic_DNA"/>
</dbReference>
<feature type="compositionally biased region" description="Polar residues" evidence="1">
    <location>
        <begin position="162"/>
        <end position="172"/>
    </location>
</feature>
<keyword evidence="2" id="KW-0496">Mitochondrion</keyword>
<evidence type="ECO:0000313" key="2">
    <source>
        <dbReference type="EMBL" id="SPR00883.1"/>
    </source>
</evidence>
<feature type="region of interest" description="Disordered" evidence="1">
    <location>
        <begin position="33"/>
        <end position="441"/>
    </location>
</feature>
<feature type="compositionally biased region" description="Low complexity" evidence="1">
    <location>
        <begin position="397"/>
        <end position="406"/>
    </location>
</feature>
<evidence type="ECO:0000256" key="1">
    <source>
        <dbReference type="SAM" id="MobiDB-lite"/>
    </source>
</evidence>